<gene>
    <name evidence="5" type="ORF">A2856_03425</name>
</gene>
<sequence length="424" mass="47228">MKHTRHTLKNGMRAHLIPFEGTDAATVFVLFKVGSRYEHAAINGAAHYLEHLMFKGTKRRPNTLDISRALDAVGADYNAFTSKSWTGYHVKADAAHLDLAVDLLHDMLFHSKFDKAEMDRERGVIVEEINMYRDNPMMRVEELLEQEMFAGSPLGWDIGGTEKTMRTMTREAVLAFRDAYYVPERGVVVIAGKVDKGILPLLERTFGKVARAKKEPSPHLPAAIPSSSQKIRLNVENKKTKQIQVALGFPGYPIGDPHAPAAHLLSVILGGTMSSRLFISVRERKGLCYFIRASHQPMEDTGVFQVHSGLEAARLKVAVKTILAELAKARKGVTARELAEAKENVRGRLRLNLEDSSERADWFATQELFYPKVKSPEEYLAVLSKVTAAQVKAVAKELLDPSKLTVAAIGPFKDEKEFKKRAGL</sequence>
<evidence type="ECO:0000313" key="6">
    <source>
        <dbReference type="Proteomes" id="UP000177885"/>
    </source>
</evidence>
<dbReference type="InterPro" id="IPR001431">
    <property type="entry name" value="Pept_M16_Zn_BS"/>
</dbReference>
<dbReference type="SUPFAM" id="SSF63411">
    <property type="entry name" value="LuxS/MPP-like metallohydrolase"/>
    <property type="match status" value="2"/>
</dbReference>
<evidence type="ECO:0000259" key="4">
    <source>
        <dbReference type="Pfam" id="PF05193"/>
    </source>
</evidence>
<protein>
    <recommendedName>
        <fullName evidence="7">Peptidase M16</fullName>
    </recommendedName>
</protein>
<feature type="domain" description="Peptidase M16 C-terminal" evidence="4">
    <location>
        <begin position="168"/>
        <end position="344"/>
    </location>
</feature>
<dbReference type="Pfam" id="PF00675">
    <property type="entry name" value="Peptidase_M16"/>
    <property type="match status" value="1"/>
</dbReference>
<dbReference type="InterPro" id="IPR011249">
    <property type="entry name" value="Metalloenz_LuxS/M16"/>
</dbReference>
<feature type="domain" description="Peptidase M16 N-terminal" evidence="3">
    <location>
        <begin position="21"/>
        <end position="161"/>
    </location>
</feature>
<dbReference type="PANTHER" id="PTHR11851">
    <property type="entry name" value="METALLOPROTEASE"/>
    <property type="match status" value="1"/>
</dbReference>
<dbReference type="Gene3D" id="3.30.830.10">
    <property type="entry name" value="Metalloenzyme, LuxS/M16 peptidase-like"/>
    <property type="match status" value="2"/>
</dbReference>
<evidence type="ECO:0000259" key="3">
    <source>
        <dbReference type="Pfam" id="PF00675"/>
    </source>
</evidence>
<comment type="caution">
    <text evidence="5">The sequence shown here is derived from an EMBL/GenBank/DDBJ whole genome shotgun (WGS) entry which is preliminary data.</text>
</comment>
<dbReference type="InterPro" id="IPR007863">
    <property type="entry name" value="Peptidase_M16_C"/>
</dbReference>
<evidence type="ECO:0000256" key="1">
    <source>
        <dbReference type="ARBA" id="ARBA00007261"/>
    </source>
</evidence>
<dbReference type="PANTHER" id="PTHR11851:SF49">
    <property type="entry name" value="MITOCHONDRIAL-PROCESSING PEPTIDASE SUBUNIT ALPHA"/>
    <property type="match status" value="1"/>
</dbReference>
<evidence type="ECO:0000256" key="2">
    <source>
        <dbReference type="RuleBase" id="RU004447"/>
    </source>
</evidence>
<dbReference type="PROSITE" id="PS00143">
    <property type="entry name" value="INSULINASE"/>
    <property type="match status" value="1"/>
</dbReference>
<comment type="similarity">
    <text evidence="1 2">Belongs to the peptidase M16 family.</text>
</comment>
<evidence type="ECO:0008006" key="7">
    <source>
        <dbReference type="Google" id="ProtNLM"/>
    </source>
</evidence>
<proteinExistence type="inferred from homology"/>
<dbReference type="Proteomes" id="UP000177885">
    <property type="component" value="Unassembled WGS sequence"/>
</dbReference>
<dbReference type="InterPro" id="IPR011765">
    <property type="entry name" value="Pept_M16_N"/>
</dbReference>
<dbReference type="STRING" id="1802385.A2856_03425"/>
<dbReference type="AlphaFoldDB" id="A0A1F7TLD0"/>
<accession>A0A1F7TLD0</accession>
<dbReference type="GO" id="GO:0006508">
    <property type="term" value="P:proteolysis"/>
    <property type="evidence" value="ECO:0007669"/>
    <property type="project" value="InterPro"/>
</dbReference>
<dbReference type="GO" id="GO:0004222">
    <property type="term" value="F:metalloendopeptidase activity"/>
    <property type="evidence" value="ECO:0007669"/>
    <property type="project" value="InterPro"/>
</dbReference>
<name>A0A1F7TLD0_9BACT</name>
<evidence type="ECO:0000313" key="5">
    <source>
        <dbReference type="EMBL" id="OGL66790.1"/>
    </source>
</evidence>
<dbReference type="Pfam" id="PF05193">
    <property type="entry name" value="Peptidase_M16_C"/>
    <property type="match status" value="1"/>
</dbReference>
<organism evidence="5 6">
    <name type="scientific">Candidatus Uhrbacteria bacterium RIFCSPHIGHO2_01_FULL_63_20</name>
    <dbReference type="NCBI Taxonomy" id="1802385"/>
    <lineage>
        <taxon>Bacteria</taxon>
        <taxon>Candidatus Uhriibacteriota</taxon>
    </lineage>
</organism>
<dbReference type="EMBL" id="MGDT01000006">
    <property type="protein sequence ID" value="OGL66790.1"/>
    <property type="molecule type" value="Genomic_DNA"/>
</dbReference>
<reference evidence="5 6" key="1">
    <citation type="journal article" date="2016" name="Nat. Commun.">
        <title>Thousands of microbial genomes shed light on interconnected biogeochemical processes in an aquifer system.</title>
        <authorList>
            <person name="Anantharaman K."/>
            <person name="Brown C.T."/>
            <person name="Hug L.A."/>
            <person name="Sharon I."/>
            <person name="Castelle C.J."/>
            <person name="Probst A.J."/>
            <person name="Thomas B.C."/>
            <person name="Singh A."/>
            <person name="Wilkins M.J."/>
            <person name="Karaoz U."/>
            <person name="Brodie E.L."/>
            <person name="Williams K.H."/>
            <person name="Hubbard S.S."/>
            <person name="Banfield J.F."/>
        </authorList>
    </citation>
    <scope>NUCLEOTIDE SEQUENCE [LARGE SCALE GENOMIC DNA]</scope>
</reference>
<dbReference type="InterPro" id="IPR050361">
    <property type="entry name" value="MPP/UQCRC_Complex"/>
</dbReference>
<dbReference type="GO" id="GO:0046872">
    <property type="term" value="F:metal ion binding"/>
    <property type="evidence" value="ECO:0007669"/>
    <property type="project" value="InterPro"/>
</dbReference>